<evidence type="ECO:0000256" key="4">
    <source>
        <dbReference type="SAM" id="MobiDB-lite"/>
    </source>
</evidence>
<protein>
    <recommendedName>
        <fullName evidence="3">Single-stranded DNA-binding protein</fullName>
    </recommendedName>
</protein>
<evidence type="ECO:0000313" key="6">
    <source>
        <dbReference type="Proteomes" id="UP000682416"/>
    </source>
</evidence>
<gene>
    <name evidence="5" type="ORF">KGD82_13475</name>
</gene>
<dbReference type="AlphaFoldDB" id="A0A975LBM5"/>
<feature type="compositionally biased region" description="Basic and acidic residues" evidence="4">
    <location>
        <begin position="97"/>
        <end position="108"/>
    </location>
</feature>
<evidence type="ECO:0000256" key="3">
    <source>
        <dbReference type="RuleBase" id="RU000524"/>
    </source>
</evidence>
<accession>A0A975LBM5</accession>
<evidence type="ECO:0000256" key="1">
    <source>
        <dbReference type="ARBA" id="ARBA00023125"/>
    </source>
</evidence>
<name>A0A975LBM5_9ACTN</name>
<dbReference type="NCBIfam" id="TIGR00621">
    <property type="entry name" value="ssb"/>
    <property type="match status" value="1"/>
</dbReference>
<sequence length="153" mass="16480">MALPSITVTARLVDAPEIRYSQSGTAIAKLRLVSNSRKLNRDTQQWEDADVWWGRGTAFARTAEAIAEANLQKGDLVTVRGEVKTDQWEDQQPGAKRSADEVIVRDIGRALTPPRQSGGYAANGSFGQQGSAPSGDPWGQGGRPGFGDDQPPF</sequence>
<dbReference type="CDD" id="cd04496">
    <property type="entry name" value="SSB_OBF"/>
    <property type="match status" value="1"/>
</dbReference>
<dbReference type="GO" id="GO:0006260">
    <property type="term" value="P:DNA replication"/>
    <property type="evidence" value="ECO:0007669"/>
    <property type="project" value="InterPro"/>
</dbReference>
<organism evidence="5 6">
    <name type="scientific">Nocardiopsis eucommiae</name>
    <dbReference type="NCBI Taxonomy" id="2831970"/>
    <lineage>
        <taxon>Bacteria</taxon>
        <taxon>Bacillati</taxon>
        <taxon>Actinomycetota</taxon>
        <taxon>Actinomycetes</taxon>
        <taxon>Streptosporangiales</taxon>
        <taxon>Nocardiopsidaceae</taxon>
        <taxon>Nocardiopsis</taxon>
    </lineage>
</organism>
<dbReference type="Gene3D" id="2.40.50.140">
    <property type="entry name" value="Nucleic acid-binding proteins"/>
    <property type="match status" value="1"/>
</dbReference>
<dbReference type="SUPFAM" id="SSF50249">
    <property type="entry name" value="Nucleic acid-binding proteins"/>
    <property type="match status" value="1"/>
</dbReference>
<dbReference type="InterPro" id="IPR000424">
    <property type="entry name" value="Primosome_PriB/ssb"/>
</dbReference>
<dbReference type="EMBL" id="CP074402">
    <property type="protein sequence ID" value="QVJ03039.1"/>
    <property type="molecule type" value="Genomic_DNA"/>
</dbReference>
<proteinExistence type="predicted"/>
<keyword evidence="1 2" id="KW-0238">DNA-binding</keyword>
<dbReference type="Proteomes" id="UP000682416">
    <property type="component" value="Chromosome"/>
</dbReference>
<dbReference type="PROSITE" id="PS50935">
    <property type="entry name" value="SSB"/>
    <property type="match status" value="1"/>
</dbReference>
<dbReference type="KEGG" id="nec:KGD82_13475"/>
<dbReference type="GO" id="GO:0009295">
    <property type="term" value="C:nucleoid"/>
    <property type="evidence" value="ECO:0007669"/>
    <property type="project" value="TreeGrafter"/>
</dbReference>
<reference evidence="5" key="1">
    <citation type="submission" date="2021-05" db="EMBL/GenBank/DDBJ databases">
        <authorList>
            <person name="Kaiqin L."/>
            <person name="Jian G."/>
        </authorList>
    </citation>
    <scope>NUCLEOTIDE SEQUENCE</scope>
    <source>
        <strain evidence="5">HDS5</strain>
    </source>
</reference>
<dbReference type="PANTHER" id="PTHR10302">
    <property type="entry name" value="SINGLE-STRANDED DNA-BINDING PROTEIN"/>
    <property type="match status" value="1"/>
</dbReference>
<dbReference type="Pfam" id="PF00436">
    <property type="entry name" value="SSB"/>
    <property type="match status" value="1"/>
</dbReference>
<evidence type="ECO:0000256" key="2">
    <source>
        <dbReference type="PROSITE-ProRule" id="PRU00252"/>
    </source>
</evidence>
<evidence type="ECO:0000313" key="5">
    <source>
        <dbReference type="EMBL" id="QVJ03039.1"/>
    </source>
</evidence>
<dbReference type="PANTHER" id="PTHR10302:SF27">
    <property type="entry name" value="SINGLE-STRANDED DNA-BINDING PROTEIN"/>
    <property type="match status" value="1"/>
</dbReference>
<feature type="region of interest" description="Disordered" evidence="4">
    <location>
        <begin position="84"/>
        <end position="153"/>
    </location>
</feature>
<dbReference type="GO" id="GO:0003697">
    <property type="term" value="F:single-stranded DNA binding"/>
    <property type="evidence" value="ECO:0007669"/>
    <property type="project" value="InterPro"/>
</dbReference>
<dbReference type="InterPro" id="IPR012340">
    <property type="entry name" value="NA-bd_OB-fold"/>
</dbReference>
<dbReference type="InterPro" id="IPR011344">
    <property type="entry name" value="ssDNA-bd"/>
</dbReference>
<keyword evidence="6" id="KW-1185">Reference proteome</keyword>